<evidence type="ECO:0000256" key="5">
    <source>
        <dbReference type="ARBA" id="ARBA00023237"/>
    </source>
</evidence>
<evidence type="ECO:0000313" key="8">
    <source>
        <dbReference type="Proteomes" id="UP001155241"/>
    </source>
</evidence>
<feature type="compositionally biased region" description="Polar residues" evidence="6">
    <location>
        <begin position="981"/>
        <end position="993"/>
    </location>
</feature>
<dbReference type="Gene3D" id="1.20.1600.10">
    <property type="entry name" value="Outer membrane efflux proteins (OEP)"/>
    <property type="match status" value="1"/>
</dbReference>
<dbReference type="PANTHER" id="PTHR30026:SF23">
    <property type="entry name" value="TO APRF-PUTATIVE OUTER MEMBRANE EFFLUX PROTEIN OR SECRETED ALKALINE PHOSPHATASE-RELATED"/>
    <property type="match status" value="1"/>
</dbReference>
<dbReference type="SUPFAM" id="SSF56954">
    <property type="entry name" value="Outer membrane efflux proteins (OEP)"/>
    <property type="match status" value="1"/>
</dbReference>
<dbReference type="EMBL" id="JAMXLR010000092">
    <property type="protein sequence ID" value="MCO6047529.1"/>
    <property type="molecule type" value="Genomic_DNA"/>
</dbReference>
<keyword evidence="8" id="KW-1185">Reference proteome</keyword>
<accession>A0A9X2FF28</accession>
<feature type="region of interest" description="Disordered" evidence="6">
    <location>
        <begin position="1119"/>
        <end position="1155"/>
    </location>
</feature>
<proteinExistence type="predicted"/>
<feature type="compositionally biased region" description="Low complexity" evidence="6">
    <location>
        <begin position="664"/>
        <end position="686"/>
    </location>
</feature>
<gene>
    <name evidence="7" type="ORF">NG895_26800</name>
</gene>
<keyword evidence="3" id="KW-0812">Transmembrane</keyword>
<feature type="compositionally biased region" description="Polar residues" evidence="6">
    <location>
        <begin position="805"/>
        <end position="827"/>
    </location>
</feature>
<dbReference type="PANTHER" id="PTHR30026">
    <property type="entry name" value="OUTER MEMBRANE PROTEIN TOLC"/>
    <property type="match status" value="1"/>
</dbReference>
<feature type="compositionally biased region" description="Low complexity" evidence="6">
    <location>
        <begin position="885"/>
        <end position="904"/>
    </location>
</feature>
<evidence type="ECO:0000256" key="4">
    <source>
        <dbReference type="ARBA" id="ARBA00023136"/>
    </source>
</evidence>
<evidence type="ECO:0000256" key="6">
    <source>
        <dbReference type="SAM" id="MobiDB-lite"/>
    </source>
</evidence>
<feature type="compositionally biased region" description="Pro residues" evidence="6">
    <location>
        <begin position="610"/>
        <end position="625"/>
    </location>
</feature>
<dbReference type="GO" id="GO:0015288">
    <property type="term" value="F:porin activity"/>
    <property type="evidence" value="ECO:0007669"/>
    <property type="project" value="TreeGrafter"/>
</dbReference>
<dbReference type="RefSeq" id="WP_252855639.1">
    <property type="nucleotide sequence ID" value="NZ_JAMXLR010000092.1"/>
</dbReference>
<dbReference type="GO" id="GO:0009279">
    <property type="term" value="C:cell outer membrane"/>
    <property type="evidence" value="ECO:0007669"/>
    <property type="project" value="UniProtKB-SubCell"/>
</dbReference>
<sequence length="1155" mass="126011">MESSPQIPRDALSGGRNTPPRLARGRSTLGWLLLACCATAGLAGSVSAQVRPFVPSLDCCPNQYDPCCPSKAASCIPLPTVRVTEEQIYADPTAANRWPITVYEAIGIALNNSEVVRNLGLVDAQSKNDLVQSKLTTYDPAIADAEAAAQWGIFDPLWTTEMNWDRQDLPPGVSFSGIGNRPPQLDYADFVTSIDQLLPGGTRFGVDEVVNYLFNPEHPVGLDPNPQYYSYTQFRFNQPMLRNFGMDANMAKIRIAAAEAERTDWNFKTETLALVRSVETAYWDLYSAEQNLRALDEVLPMFREIVRVREQRQEAQAGTSAELSRAKAEMFRYEQARLQMISVVAEQRLVLRNLMGLKPGDGTFMTTLAVSTLSPPIESLESAVYTALRQRPDVLRQRLAVYVAKQEKTLACNSLKPLLDFNAFWRINGLGDDLGSSFGVQANDDYNSWQMGLTFQMPLGRREAKSNVRATQLNIRKERALLDQVAHQASFQVADAHRRIVWLYQQYGVAQDRVNALRDYGEAARAQLETPPPGMSGAFALELYVQHLREFTDSMYHVNSIVSDFNSAVARFEEVKGTLLTSRLVEIEGDGTGAIPEEVLSPEDARPMPGTQPTPGTEPAPPSPEQPLTQAQPRAQDPAATVRQPASAPQSIYNLPPDPLSQQPAATDPVATATPPANPRPTITPAVPEVARVPSNESVAAPAIAPQRAPSKAAAPIVQSPPPVASAPAVASPQPVAQAPATLPQAPQTIAVPRVAQTPVAPAPSVKPQAEAIAAPDVAPLAQPDLITGQQSRDLSPAPRGLRRPTTQVRPYSPPTAEQSVVQTQPKQQSLPPRPLPMPSQPQIAMGPSPQPNPPAPSVESQPKLELQQPTLAPYKLQQPVVRGPLQQPQAAPQLELQQPSLAPHKLQQPIARAPQPRVETRPMLQLQQPTLAPHKLQQPVTQSPLRQPPAASPAMQGPVLQQPVMQPPTPKSWTPLAQVRQPQEMSRSTQPAASKAHELPNFEVRQAPSQPSPALAQNSSSLQQPAMMQQLPLALSNPLALVPADRYQQPRWRPLEPLQSSRETAALPALEISQPQSTMPIAVQAAPIPFVAVMQPQTLLPGDTQTTLVNTDRTQTRFQLQQPASQQPQLRRSTYQSHVPSMARENLSQPTFVR</sequence>
<feature type="region of interest" description="Disordered" evidence="6">
    <location>
        <begin position="704"/>
        <end position="731"/>
    </location>
</feature>
<name>A0A9X2FF28_9BACT</name>
<dbReference type="InterPro" id="IPR051906">
    <property type="entry name" value="TolC-like"/>
</dbReference>
<dbReference type="Proteomes" id="UP001155241">
    <property type="component" value="Unassembled WGS sequence"/>
</dbReference>
<feature type="region of interest" description="Disordered" evidence="6">
    <location>
        <begin position="591"/>
        <end position="691"/>
    </location>
</feature>
<feature type="region of interest" description="Disordered" evidence="6">
    <location>
        <begin position="761"/>
        <end position="996"/>
    </location>
</feature>
<comment type="subcellular location">
    <subcellularLocation>
        <location evidence="1">Cell outer membrane</location>
    </subcellularLocation>
</comment>
<evidence type="ECO:0000256" key="1">
    <source>
        <dbReference type="ARBA" id="ARBA00004442"/>
    </source>
</evidence>
<comment type="caution">
    <text evidence="7">The sequence shown here is derived from an EMBL/GenBank/DDBJ whole genome shotgun (WGS) entry which is preliminary data.</text>
</comment>
<reference evidence="7" key="1">
    <citation type="submission" date="2022-06" db="EMBL/GenBank/DDBJ databases">
        <title>Aeoliella straminimaris, a novel planctomycete from sediments.</title>
        <authorList>
            <person name="Vitorino I.R."/>
            <person name="Lage O.M."/>
        </authorList>
    </citation>
    <scope>NUCLEOTIDE SEQUENCE</scope>
    <source>
        <strain evidence="7">ICT_H6.2</strain>
    </source>
</reference>
<keyword evidence="2" id="KW-1134">Transmembrane beta strand</keyword>
<keyword evidence="5" id="KW-0998">Cell outer membrane</keyword>
<feature type="compositionally biased region" description="Low complexity" evidence="6">
    <location>
        <begin position="1120"/>
        <end position="1134"/>
    </location>
</feature>
<dbReference type="GO" id="GO:1990281">
    <property type="term" value="C:efflux pump complex"/>
    <property type="evidence" value="ECO:0007669"/>
    <property type="project" value="TreeGrafter"/>
</dbReference>
<organism evidence="7 8">
    <name type="scientific">Aeoliella straminimaris</name>
    <dbReference type="NCBI Taxonomy" id="2954799"/>
    <lineage>
        <taxon>Bacteria</taxon>
        <taxon>Pseudomonadati</taxon>
        <taxon>Planctomycetota</taxon>
        <taxon>Planctomycetia</taxon>
        <taxon>Pirellulales</taxon>
        <taxon>Lacipirellulaceae</taxon>
        <taxon>Aeoliella</taxon>
    </lineage>
</organism>
<dbReference type="GO" id="GO:0015562">
    <property type="term" value="F:efflux transmembrane transporter activity"/>
    <property type="evidence" value="ECO:0007669"/>
    <property type="project" value="InterPro"/>
</dbReference>
<evidence type="ECO:0000256" key="3">
    <source>
        <dbReference type="ARBA" id="ARBA00022692"/>
    </source>
</evidence>
<feature type="region of interest" description="Disordered" evidence="6">
    <location>
        <begin position="1"/>
        <end position="21"/>
    </location>
</feature>
<dbReference type="AlphaFoldDB" id="A0A9X2FF28"/>
<evidence type="ECO:0000313" key="7">
    <source>
        <dbReference type="EMBL" id="MCO6047529.1"/>
    </source>
</evidence>
<evidence type="ECO:0000256" key="2">
    <source>
        <dbReference type="ARBA" id="ARBA00022452"/>
    </source>
</evidence>
<keyword evidence="4" id="KW-0472">Membrane</keyword>
<protein>
    <submittedName>
        <fullName evidence="7">TolC family protein</fullName>
    </submittedName>
</protein>